<evidence type="ECO:0000256" key="1">
    <source>
        <dbReference type="SAM" id="MobiDB-lite"/>
    </source>
</evidence>
<keyword evidence="3" id="KW-1185">Reference proteome</keyword>
<dbReference type="InterPro" id="IPR023346">
    <property type="entry name" value="Lysozyme-like_dom_sf"/>
</dbReference>
<evidence type="ECO:0008006" key="4">
    <source>
        <dbReference type="Google" id="ProtNLM"/>
    </source>
</evidence>
<feature type="region of interest" description="Disordered" evidence="1">
    <location>
        <begin position="215"/>
        <end position="242"/>
    </location>
</feature>
<dbReference type="SUPFAM" id="SSF53955">
    <property type="entry name" value="Lysozyme-like"/>
    <property type="match status" value="1"/>
</dbReference>
<accession>A0ABQ2LV23</accession>
<reference evidence="3" key="1">
    <citation type="journal article" date="2019" name="Int. J. Syst. Evol. Microbiol.">
        <title>The Global Catalogue of Microorganisms (GCM) 10K type strain sequencing project: providing services to taxonomists for standard genome sequencing and annotation.</title>
        <authorList>
            <consortium name="The Broad Institute Genomics Platform"/>
            <consortium name="The Broad Institute Genome Sequencing Center for Infectious Disease"/>
            <person name="Wu L."/>
            <person name="Ma J."/>
        </authorList>
    </citation>
    <scope>NUCLEOTIDE SEQUENCE [LARGE SCALE GENOMIC DNA]</scope>
    <source>
        <strain evidence="3">CGMCC 4.7178</strain>
    </source>
</reference>
<dbReference type="Gene3D" id="1.10.530.10">
    <property type="match status" value="1"/>
</dbReference>
<proteinExistence type="predicted"/>
<evidence type="ECO:0000313" key="2">
    <source>
        <dbReference type="EMBL" id="GGO42573.1"/>
    </source>
</evidence>
<name>A0ABQ2LV23_9ACTN</name>
<gene>
    <name evidence="2" type="ORF">GCM10012287_03770</name>
</gene>
<protein>
    <recommendedName>
        <fullName evidence="4">WXG100 family type VII secretion target</fullName>
    </recommendedName>
</protein>
<organism evidence="2 3">
    <name type="scientific">Streptomyces daqingensis</name>
    <dbReference type="NCBI Taxonomy" id="1472640"/>
    <lineage>
        <taxon>Bacteria</taxon>
        <taxon>Bacillati</taxon>
        <taxon>Actinomycetota</taxon>
        <taxon>Actinomycetes</taxon>
        <taxon>Kitasatosporales</taxon>
        <taxon>Streptomycetaceae</taxon>
        <taxon>Streptomyces</taxon>
    </lineage>
</organism>
<sequence>MAYYADVEFLENCDPKLIERNAAEYKRMRDLLDSLEPSVRRAQSVEWTSDARASYEERLQDVRGLAEGLMDGYEAAWKALLKYADAVEEARKKLRQGGDAQDRLAEVISREATPITRAAQDAEPMRRWEDMRSTTGVLDWFAELGVDADAVKEDADRYYGQADEAFSAALRAERGPRAECVAALKRAKGLIPDFRTANKDAAELLSRVRALSSEKAESAGDPLTRLPGSTGEKGSLPTVGDEKVSPLLRDLRDNRKGMPDVESMWLTDASGGKEEWIATNKGAIREAARAYGLPPDMMAGIAWMEVGGKPYVADDVTEWARHAAESEWSPLTPESLPGPLGGDRDNTSFGPMAVQVRRAAEVLGYDPANLTEDQRDELTASLKDPSQNMLISAKYMADLKAQSSFADVPADEMTPAQYRELAARYNGGPYWESGDAQGYADRFEQNREQVERALR</sequence>
<feature type="region of interest" description="Disordered" evidence="1">
    <location>
        <begin position="432"/>
        <end position="455"/>
    </location>
</feature>
<dbReference type="Proteomes" id="UP000631535">
    <property type="component" value="Unassembled WGS sequence"/>
</dbReference>
<evidence type="ECO:0000313" key="3">
    <source>
        <dbReference type="Proteomes" id="UP000631535"/>
    </source>
</evidence>
<comment type="caution">
    <text evidence="2">The sequence shown here is derived from an EMBL/GenBank/DDBJ whole genome shotgun (WGS) entry which is preliminary data.</text>
</comment>
<dbReference type="EMBL" id="BMMP01000001">
    <property type="protein sequence ID" value="GGO42573.1"/>
    <property type="molecule type" value="Genomic_DNA"/>
</dbReference>
<dbReference type="RefSeq" id="WP_189035245.1">
    <property type="nucleotide sequence ID" value="NZ_BMMP01000001.1"/>
</dbReference>
<feature type="compositionally biased region" description="Basic and acidic residues" evidence="1">
    <location>
        <begin position="441"/>
        <end position="455"/>
    </location>
</feature>